<dbReference type="InterPro" id="IPR036465">
    <property type="entry name" value="vWFA_dom_sf"/>
</dbReference>
<evidence type="ECO:0000259" key="1">
    <source>
        <dbReference type="PROSITE" id="PS50234"/>
    </source>
</evidence>
<dbReference type="EMBL" id="PZQS01000013">
    <property type="protein sequence ID" value="PVD19732.1"/>
    <property type="molecule type" value="Genomic_DNA"/>
</dbReference>
<dbReference type="Gene3D" id="3.40.50.410">
    <property type="entry name" value="von Willebrand factor, type A domain"/>
    <property type="match status" value="1"/>
</dbReference>
<dbReference type="AlphaFoldDB" id="A0A2T7NF31"/>
<feature type="domain" description="VWFA" evidence="1">
    <location>
        <begin position="31"/>
        <end position="217"/>
    </location>
</feature>
<gene>
    <name evidence="2" type="ORF">C0Q70_20223</name>
</gene>
<dbReference type="PROSITE" id="PS50234">
    <property type="entry name" value="VWFA"/>
    <property type="match status" value="1"/>
</dbReference>
<protein>
    <recommendedName>
        <fullName evidence="1">VWFA domain-containing protein</fullName>
    </recommendedName>
</protein>
<sequence length="446" mass="49812">MFQVAALSGLAVGQAPERDQTIPDCVGKVADVFFVLDSSTSIYVDDYRQELQFTRDVISRFDISRDTTRVGALSFSDDFQVNTCVVSCQDSGFDLDRVRNKATTLSAVDERTLPYRTGVTNTDLALRYVRTNVNVRPDITKVIIVITDGVSRLVLGVRRSHCTRSGGGQGCWVLCGVVGAGQYLDENEWRVIASDPDSEFIFNITNFSNLQTLRDSLPRRLCRLPPLIVRTECVVDSEADLLFLAAPNGINDALDIMEDISRNFVNKERLTAQYIMDNCEDNQDVGFQGPDLYCNRFGNVVESGENTYVNLLTRLRNAATALRAGGRDRKQVAVLFVDDQSIQLNRFGILREARNAAQLDGLDIVVIDLGVRQFVNFVLGLTPVQENYVNYVTQGANQAVRRTTERICACEFLQCDLCWVFGVCCAGYVTSRTDIIRLHMWIIVLA</sequence>
<dbReference type="OrthoDB" id="6132182at2759"/>
<dbReference type="SUPFAM" id="SSF53300">
    <property type="entry name" value="vWA-like"/>
    <property type="match status" value="1"/>
</dbReference>
<proteinExistence type="predicted"/>
<accession>A0A2T7NF31</accession>
<reference evidence="2 3" key="1">
    <citation type="submission" date="2018-04" db="EMBL/GenBank/DDBJ databases">
        <title>The genome of golden apple snail Pomacea canaliculata provides insight into stress tolerance and invasive adaptation.</title>
        <authorList>
            <person name="Liu C."/>
            <person name="Liu B."/>
            <person name="Ren Y."/>
            <person name="Zhang Y."/>
            <person name="Wang H."/>
            <person name="Li S."/>
            <person name="Jiang F."/>
            <person name="Yin L."/>
            <person name="Zhang G."/>
            <person name="Qian W."/>
            <person name="Fan W."/>
        </authorList>
    </citation>
    <scope>NUCLEOTIDE SEQUENCE [LARGE SCALE GENOMIC DNA]</scope>
    <source>
        <strain evidence="2">SZHN2017</strain>
        <tissue evidence="2">Muscle</tissue>
    </source>
</reference>
<dbReference type="InterPro" id="IPR050525">
    <property type="entry name" value="ECM_Assembly_Org"/>
</dbReference>
<dbReference type="PANTHER" id="PTHR24020:SF84">
    <property type="entry name" value="VWFA DOMAIN-CONTAINING PROTEIN"/>
    <property type="match status" value="1"/>
</dbReference>
<dbReference type="InterPro" id="IPR002035">
    <property type="entry name" value="VWF_A"/>
</dbReference>
<evidence type="ECO:0000313" key="2">
    <source>
        <dbReference type="EMBL" id="PVD19732.1"/>
    </source>
</evidence>
<keyword evidence="3" id="KW-1185">Reference proteome</keyword>
<dbReference type="Proteomes" id="UP000245119">
    <property type="component" value="Linkage Group LG13"/>
</dbReference>
<name>A0A2T7NF31_POMCA</name>
<evidence type="ECO:0000313" key="3">
    <source>
        <dbReference type="Proteomes" id="UP000245119"/>
    </source>
</evidence>
<organism evidence="2 3">
    <name type="scientific">Pomacea canaliculata</name>
    <name type="common">Golden apple snail</name>
    <dbReference type="NCBI Taxonomy" id="400727"/>
    <lineage>
        <taxon>Eukaryota</taxon>
        <taxon>Metazoa</taxon>
        <taxon>Spiralia</taxon>
        <taxon>Lophotrochozoa</taxon>
        <taxon>Mollusca</taxon>
        <taxon>Gastropoda</taxon>
        <taxon>Caenogastropoda</taxon>
        <taxon>Architaenioglossa</taxon>
        <taxon>Ampullarioidea</taxon>
        <taxon>Ampullariidae</taxon>
        <taxon>Pomacea</taxon>
    </lineage>
</organism>
<dbReference type="Pfam" id="PF00092">
    <property type="entry name" value="VWA"/>
    <property type="match status" value="1"/>
</dbReference>
<dbReference type="PRINTS" id="PR00453">
    <property type="entry name" value="VWFADOMAIN"/>
</dbReference>
<dbReference type="SMART" id="SM00327">
    <property type="entry name" value="VWA"/>
    <property type="match status" value="1"/>
</dbReference>
<comment type="caution">
    <text evidence="2">The sequence shown here is derived from an EMBL/GenBank/DDBJ whole genome shotgun (WGS) entry which is preliminary data.</text>
</comment>
<dbReference type="PANTHER" id="PTHR24020">
    <property type="entry name" value="COLLAGEN ALPHA"/>
    <property type="match status" value="1"/>
</dbReference>